<name>A0A1H1VXW0_9ACTN</name>
<proteinExistence type="predicted"/>
<protein>
    <submittedName>
        <fullName evidence="3">Uncharacterized protein</fullName>
    </submittedName>
</protein>
<evidence type="ECO:0000256" key="2">
    <source>
        <dbReference type="SAM" id="Phobius"/>
    </source>
</evidence>
<feature type="region of interest" description="Disordered" evidence="1">
    <location>
        <begin position="1"/>
        <end position="30"/>
    </location>
</feature>
<evidence type="ECO:0000313" key="4">
    <source>
        <dbReference type="Proteomes" id="UP000198859"/>
    </source>
</evidence>
<keyword evidence="2" id="KW-0812">Transmembrane</keyword>
<feature type="transmembrane region" description="Helical" evidence="2">
    <location>
        <begin position="99"/>
        <end position="119"/>
    </location>
</feature>
<accession>A0A1H1VXW0</accession>
<gene>
    <name evidence="3" type="ORF">SAMN04488570_2966</name>
</gene>
<evidence type="ECO:0000313" key="3">
    <source>
        <dbReference type="EMBL" id="SDS89281.1"/>
    </source>
</evidence>
<sequence length="147" mass="14162">MTTQRLDRDPAAPGPAGAGASAGPEGGPDLDELFEASPARTARTSAAAATSLFTGVVAVVASPFSLLLGAVLVLAAVGLVTAVVGLARASRPGVSGTTMAALGMVLALGAGAVVGLRYLGVDTSVGDGVVPELRDALAALTALFPAP</sequence>
<dbReference type="Proteomes" id="UP000198859">
    <property type="component" value="Chromosome I"/>
</dbReference>
<keyword evidence="2" id="KW-1133">Transmembrane helix</keyword>
<evidence type="ECO:0000256" key="1">
    <source>
        <dbReference type="SAM" id="MobiDB-lite"/>
    </source>
</evidence>
<reference evidence="4" key="1">
    <citation type="submission" date="2016-10" db="EMBL/GenBank/DDBJ databases">
        <authorList>
            <person name="Varghese N."/>
            <person name="Submissions S."/>
        </authorList>
    </citation>
    <scope>NUCLEOTIDE SEQUENCE [LARGE SCALE GENOMIC DNA]</scope>
    <source>
        <strain evidence="4">DSM 22127</strain>
    </source>
</reference>
<feature type="compositionally biased region" description="Low complexity" evidence="1">
    <location>
        <begin position="14"/>
        <end position="23"/>
    </location>
</feature>
<keyword evidence="4" id="KW-1185">Reference proteome</keyword>
<dbReference type="AlphaFoldDB" id="A0A1H1VXW0"/>
<feature type="compositionally biased region" description="Basic and acidic residues" evidence="1">
    <location>
        <begin position="1"/>
        <end position="10"/>
    </location>
</feature>
<keyword evidence="2" id="KW-0472">Membrane</keyword>
<feature type="transmembrane region" description="Helical" evidence="2">
    <location>
        <begin position="44"/>
        <end position="61"/>
    </location>
</feature>
<dbReference type="EMBL" id="LT629757">
    <property type="protein sequence ID" value="SDS89281.1"/>
    <property type="molecule type" value="Genomic_DNA"/>
</dbReference>
<feature type="transmembrane region" description="Helical" evidence="2">
    <location>
        <begin position="67"/>
        <end position="87"/>
    </location>
</feature>
<dbReference type="RefSeq" id="WP_091731179.1">
    <property type="nucleotide sequence ID" value="NZ_LT629757.1"/>
</dbReference>
<organism evidence="3 4">
    <name type="scientific">Nocardioides scoriae</name>
    <dbReference type="NCBI Taxonomy" id="642780"/>
    <lineage>
        <taxon>Bacteria</taxon>
        <taxon>Bacillati</taxon>
        <taxon>Actinomycetota</taxon>
        <taxon>Actinomycetes</taxon>
        <taxon>Propionibacteriales</taxon>
        <taxon>Nocardioidaceae</taxon>
        <taxon>Nocardioides</taxon>
    </lineage>
</organism>